<feature type="non-terminal residue" evidence="1">
    <location>
        <position position="1"/>
    </location>
</feature>
<name>A0AAV9ZPD5_9AGAR</name>
<protein>
    <submittedName>
        <fullName evidence="1">Uncharacterized protein</fullName>
    </submittedName>
</protein>
<dbReference type="Proteomes" id="UP001362999">
    <property type="component" value="Unassembled WGS sequence"/>
</dbReference>
<gene>
    <name evidence="1" type="ORF">R3P38DRAFT_2573948</name>
</gene>
<keyword evidence="2" id="KW-1185">Reference proteome</keyword>
<accession>A0AAV9ZPD5</accession>
<evidence type="ECO:0000313" key="1">
    <source>
        <dbReference type="EMBL" id="KAK6988042.1"/>
    </source>
</evidence>
<reference evidence="1 2" key="1">
    <citation type="journal article" date="2024" name="J Genomics">
        <title>Draft genome sequencing and assembly of Favolaschia claudopus CIRM-BRFM 2984 isolated from oak limbs.</title>
        <authorList>
            <person name="Navarro D."/>
            <person name="Drula E."/>
            <person name="Chaduli D."/>
            <person name="Cazenave R."/>
            <person name="Ahrendt S."/>
            <person name="Wang J."/>
            <person name="Lipzen A."/>
            <person name="Daum C."/>
            <person name="Barry K."/>
            <person name="Grigoriev I.V."/>
            <person name="Favel A."/>
            <person name="Rosso M.N."/>
            <person name="Martin F."/>
        </authorList>
    </citation>
    <scope>NUCLEOTIDE SEQUENCE [LARGE SCALE GENOMIC DNA]</scope>
    <source>
        <strain evidence="1 2">CIRM-BRFM 2984</strain>
    </source>
</reference>
<proteinExistence type="predicted"/>
<organism evidence="1 2">
    <name type="scientific">Favolaschia claudopus</name>
    <dbReference type="NCBI Taxonomy" id="2862362"/>
    <lineage>
        <taxon>Eukaryota</taxon>
        <taxon>Fungi</taxon>
        <taxon>Dikarya</taxon>
        <taxon>Basidiomycota</taxon>
        <taxon>Agaricomycotina</taxon>
        <taxon>Agaricomycetes</taxon>
        <taxon>Agaricomycetidae</taxon>
        <taxon>Agaricales</taxon>
        <taxon>Marasmiineae</taxon>
        <taxon>Mycenaceae</taxon>
        <taxon>Favolaschia</taxon>
    </lineage>
</organism>
<dbReference type="EMBL" id="JAWWNJ010000126">
    <property type="protein sequence ID" value="KAK6988042.1"/>
    <property type="molecule type" value="Genomic_DNA"/>
</dbReference>
<dbReference type="AlphaFoldDB" id="A0AAV9ZPD5"/>
<comment type="caution">
    <text evidence="1">The sequence shown here is derived from an EMBL/GenBank/DDBJ whole genome shotgun (WGS) entry which is preliminary data.</text>
</comment>
<sequence length="453" mass="52163">DYRQIPMGDIILQSRIAVKYKHTVSRKLYSATLDGRLSRYTVALYEGKGSEEEWKQDVSQYMSIRHPHILQIFAIAQSRTMNAALFHTDSDLIDFEDFEAIYRRESPVLYIYIYASAWVIVSKIVEDMILKLSEIPRGILRIHRSTGRLCIDIASPVWDLNNQNGEPEAVSLQEYVLSLPTILQWQVISQSLSLKNYHHTCFRSIPLVSICMDIKQEVPLAVVAFCQSTQFQHTVPTVPLTFVSKLHCRSFRWSYMWNEQGFNRREYANSGWDRILSSDASNADNRTFYQAISITSEDTWLSQANHIFKRAEVTSNLKNYYLITAVRFEITLGSYYGRTMDIPHGYLWICPTEHFQRGPVSFGWPECPAFWSLDASGSQRLDRDQAVQLGFPELTFHTTIFGCGAWDDGVYSGLRDFHAAKGFDPYSQQVANELGEPLYQLYSEAEVPFVHSE</sequence>
<evidence type="ECO:0000313" key="2">
    <source>
        <dbReference type="Proteomes" id="UP001362999"/>
    </source>
</evidence>